<keyword evidence="3" id="KW-1185">Reference proteome</keyword>
<dbReference type="Proteomes" id="UP000095256">
    <property type="component" value="Unassembled WGS sequence"/>
</dbReference>
<reference evidence="2 3" key="1">
    <citation type="submission" date="2016-09" db="EMBL/GenBank/DDBJ databases">
        <authorList>
            <person name="Capua I."/>
            <person name="De Benedictis P."/>
            <person name="Joannis T."/>
            <person name="Lombin L.H."/>
            <person name="Cattoli G."/>
        </authorList>
    </citation>
    <scope>NUCLEOTIDE SEQUENCE [LARGE SCALE GENOMIC DNA]</scope>
    <source>
        <strain evidence="2 3">LMG 25899</strain>
    </source>
</reference>
<gene>
    <name evidence="2" type="ORF">BCR26_15650</name>
</gene>
<dbReference type="AlphaFoldDB" id="A0A1E5KV24"/>
<protein>
    <submittedName>
        <fullName evidence="2">Uncharacterized protein</fullName>
    </submittedName>
</protein>
<keyword evidence="1" id="KW-1133">Transmembrane helix</keyword>
<keyword evidence="1" id="KW-0812">Transmembrane</keyword>
<dbReference type="RefSeq" id="WP_069699307.1">
    <property type="nucleotide sequence ID" value="NZ_JAGGMA010000041.1"/>
</dbReference>
<sequence>MFIIDLVFTLALFFLAFYSMFTVFGALKIAFKTVKGELDELERKIVFDSLAYSMLTIFALHAAQFILGIIFNFNHGNRPFIPFISSGIPFGTVFGLETPSHFEAIFFDALVFTIIYKLLQKKFAFKN</sequence>
<name>A0A1E5KV24_9ENTE</name>
<evidence type="ECO:0000313" key="3">
    <source>
        <dbReference type="Proteomes" id="UP000095256"/>
    </source>
</evidence>
<accession>A0A1E5KV24</accession>
<dbReference type="OrthoDB" id="2187741at2"/>
<organism evidence="2 3">
    <name type="scientific">Enterococcus rivorum</name>
    <dbReference type="NCBI Taxonomy" id="762845"/>
    <lineage>
        <taxon>Bacteria</taxon>
        <taxon>Bacillati</taxon>
        <taxon>Bacillota</taxon>
        <taxon>Bacilli</taxon>
        <taxon>Lactobacillales</taxon>
        <taxon>Enterococcaceae</taxon>
        <taxon>Enterococcus</taxon>
    </lineage>
</organism>
<evidence type="ECO:0000256" key="1">
    <source>
        <dbReference type="SAM" id="Phobius"/>
    </source>
</evidence>
<keyword evidence="1" id="KW-0472">Membrane</keyword>
<dbReference type="STRING" id="762845.BCR26_15650"/>
<proteinExistence type="predicted"/>
<comment type="caution">
    <text evidence="2">The sequence shown here is derived from an EMBL/GenBank/DDBJ whole genome shotgun (WGS) entry which is preliminary data.</text>
</comment>
<dbReference type="EMBL" id="MIEK01000036">
    <property type="protein sequence ID" value="OEH81747.1"/>
    <property type="molecule type" value="Genomic_DNA"/>
</dbReference>
<feature type="transmembrane region" description="Helical" evidence="1">
    <location>
        <begin position="49"/>
        <end position="73"/>
    </location>
</feature>
<evidence type="ECO:0000313" key="2">
    <source>
        <dbReference type="EMBL" id="OEH81747.1"/>
    </source>
</evidence>